<comment type="caution">
    <text evidence="1">The sequence shown here is derived from an EMBL/GenBank/DDBJ whole genome shotgun (WGS) entry which is preliminary data.</text>
</comment>
<gene>
    <name evidence="1" type="ORF">PGRI_085080</name>
</gene>
<dbReference type="AlphaFoldDB" id="A0A135LTB6"/>
<evidence type="ECO:0000313" key="2">
    <source>
        <dbReference type="Proteomes" id="UP000070168"/>
    </source>
</evidence>
<keyword evidence="2" id="KW-1185">Reference proteome</keyword>
<dbReference type="RefSeq" id="XP_040650760.1">
    <property type="nucleotide sequence ID" value="XM_040796222.1"/>
</dbReference>
<dbReference type="EMBL" id="LHQR01000027">
    <property type="protein sequence ID" value="KXG52224.1"/>
    <property type="molecule type" value="Genomic_DNA"/>
</dbReference>
<dbReference type="GeneID" id="63711522"/>
<proteinExistence type="predicted"/>
<accession>A0A135LTB6</accession>
<name>A0A135LTB6_PENPA</name>
<organism evidence="1 2">
    <name type="scientific">Penicillium patulum</name>
    <name type="common">Penicillium griseofulvum</name>
    <dbReference type="NCBI Taxonomy" id="5078"/>
    <lineage>
        <taxon>Eukaryota</taxon>
        <taxon>Fungi</taxon>
        <taxon>Dikarya</taxon>
        <taxon>Ascomycota</taxon>
        <taxon>Pezizomycotina</taxon>
        <taxon>Eurotiomycetes</taxon>
        <taxon>Eurotiomycetidae</taxon>
        <taxon>Eurotiales</taxon>
        <taxon>Aspergillaceae</taxon>
        <taxon>Penicillium</taxon>
    </lineage>
</organism>
<dbReference type="Proteomes" id="UP000070168">
    <property type="component" value="Unassembled WGS sequence"/>
</dbReference>
<protein>
    <submittedName>
        <fullName evidence="1">Uncharacterized protein</fullName>
    </submittedName>
</protein>
<evidence type="ECO:0000313" key="1">
    <source>
        <dbReference type="EMBL" id="KXG52224.1"/>
    </source>
</evidence>
<reference evidence="1 2" key="1">
    <citation type="journal article" date="2016" name="BMC Genomics">
        <title>Genome sequencing and secondary metabolism of the postharvest pathogen Penicillium griseofulvum.</title>
        <authorList>
            <person name="Banani H."/>
            <person name="Marcet-Houben M."/>
            <person name="Ballester A.R."/>
            <person name="Abbruscato P."/>
            <person name="Gonzalez-Candelas L."/>
            <person name="Gabaldon T."/>
            <person name="Spadaro D."/>
        </authorList>
    </citation>
    <scope>NUCLEOTIDE SEQUENCE [LARGE SCALE GENOMIC DNA]</scope>
    <source>
        <strain evidence="1 2">PG3</strain>
    </source>
</reference>
<sequence length="93" mass="10960">MNLLLKDFADFYRAYLDDIVAILRMRDELENGKEEYADVMEAALTRLENRLVWHKRVLYRALDKVRLSVDEGDKADMLPNSLVNEDDVLFVPR</sequence>